<dbReference type="OrthoDB" id="53244at2157"/>
<protein>
    <submittedName>
        <fullName evidence="2">Chromosome segregation and condensation protein ScpA</fullName>
    </submittedName>
</protein>
<dbReference type="Gene3D" id="1.10.10.580">
    <property type="entry name" value="Structural maintenance of chromosome 1. Chain E"/>
    <property type="match status" value="1"/>
</dbReference>
<dbReference type="InterPro" id="IPR023093">
    <property type="entry name" value="ScpA-like_C"/>
</dbReference>
<dbReference type="AlphaFoldDB" id="F2KNS4"/>
<evidence type="ECO:0000313" key="3">
    <source>
        <dbReference type="Proteomes" id="UP000008136"/>
    </source>
</evidence>
<keyword evidence="3" id="KW-1185">Reference proteome</keyword>
<evidence type="ECO:0000256" key="1">
    <source>
        <dbReference type="SAM" id="Coils"/>
    </source>
</evidence>
<dbReference type="eggNOG" id="arCOG02610">
    <property type="taxonomic scope" value="Archaea"/>
</dbReference>
<evidence type="ECO:0000313" key="2">
    <source>
        <dbReference type="EMBL" id="AEA47401.1"/>
    </source>
</evidence>
<name>F2KNS4_ARCVS</name>
<dbReference type="PANTHER" id="PTHR33969:SF2">
    <property type="entry name" value="SEGREGATION AND CONDENSATION PROTEIN A"/>
    <property type="match status" value="1"/>
</dbReference>
<dbReference type="KEGG" id="ave:Arcve_1397"/>
<keyword evidence="1" id="KW-0175">Coiled coil</keyword>
<dbReference type="Pfam" id="PF02616">
    <property type="entry name" value="SMC_ScpA"/>
    <property type="match status" value="1"/>
</dbReference>
<gene>
    <name evidence="2" type="ordered locus">Arcve_1397</name>
</gene>
<accession>F2KNS4</accession>
<dbReference type="GeneID" id="10394520"/>
<organism evidence="2 3">
    <name type="scientific">Archaeoglobus veneficus (strain DSM 11195 / SNP6)</name>
    <dbReference type="NCBI Taxonomy" id="693661"/>
    <lineage>
        <taxon>Archaea</taxon>
        <taxon>Methanobacteriati</taxon>
        <taxon>Methanobacteriota</taxon>
        <taxon>Archaeoglobi</taxon>
        <taxon>Archaeoglobales</taxon>
        <taxon>Archaeoglobaceae</taxon>
        <taxon>Archaeoglobus</taxon>
    </lineage>
</organism>
<dbReference type="RefSeq" id="WP_013684062.1">
    <property type="nucleotide sequence ID" value="NC_015320.1"/>
</dbReference>
<dbReference type="InterPro" id="IPR003768">
    <property type="entry name" value="ScpA"/>
</dbReference>
<reference evidence="2 3" key="1">
    <citation type="submission" date="2011-03" db="EMBL/GenBank/DDBJ databases">
        <title>The complete genome of Archaeoglobus veneficus SNP6.</title>
        <authorList>
            <consortium name="US DOE Joint Genome Institute (JGI-PGF)"/>
            <person name="Lucas S."/>
            <person name="Copeland A."/>
            <person name="Lapidus A."/>
            <person name="Bruce D."/>
            <person name="Goodwin L."/>
            <person name="Pitluck S."/>
            <person name="Kyrpides N."/>
            <person name="Mavromatis K."/>
            <person name="Pagani I."/>
            <person name="Ivanova N."/>
            <person name="Mikhailova N."/>
            <person name="Lu M."/>
            <person name="Detter J.C."/>
            <person name="Tapia R."/>
            <person name="Han C."/>
            <person name="Land M."/>
            <person name="Hauser L."/>
            <person name="Markowitz V."/>
            <person name="Cheng J.-F."/>
            <person name="Hugenholtz P."/>
            <person name="Woyke T."/>
            <person name="Wu D."/>
            <person name="Spring S."/>
            <person name="Brambilla E."/>
            <person name="Klenk H.-P."/>
            <person name="Eisen J.A."/>
        </authorList>
    </citation>
    <scope>NUCLEOTIDE SEQUENCE [LARGE SCALE GENOMIC DNA]</scope>
    <source>
        <strain>SNP6</strain>
    </source>
</reference>
<dbReference type="HOGENOM" id="CLU_070251_1_1_2"/>
<sequence length="241" mass="28641">MLVEMARRGEIDPWNIDVVEIADRFLQELERAQKLDLRISGRVLLYAAILVRMKAEVLADEVLGVKEEAEEELIPDEVEFGEFFDDFDSTFSDFDSPAFDYDLAEIEENDELISFLLTPHRKVRRFTTLKDLIDELKRAEEVHKRRKKKKKRAERRVDTSAILETPHEENIEETIAMVEEELMRLFRRKQILYFSELVRGKEKGDVLSYYLSVLHLTFRKKLEIEQQRIYEDDIEIRQARG</sequence>
<dbReference type="PANTHER" id="PTHR33969">
    <property type="entry name" value="SEGREGATION AND CONDENSATION PROTEIN A"/>
    <property type="match status" value="1"/>
</dbReference>
<dbReference type="Gene3D" id="6.10.250.2410">
    <property type="match status" value="1"/>
</dbReference>
<proteinExistence type="predicted"/>
<dbReference type="EMBL" id="CP002588">
    <property type="protein sequence ID" value="AEA47401.1"/>
    <property type="molecule type" value="Genomic_DNA"/>
</dbReference>
<feature type="coiled-coil region" evidence="1">
    <location>
        <begin position="129"/>
        <end position="188"/>
    </location>
</feature>
<dbReference type="STRING" id="693661.Arcve_1397"/>
<dbReference type="Proteomes" id="UP000008136">
    <property type="component" value="Chromosome"/>
</dbReference>